<evidence type="ECO:0000313" key="2">
    <source>
        <dbReference type="Proteomes" id="UP000199601"/>
    </source>
</evidence>
<gene>
    <name evidence="1" type="ORF">BN000_03196</name>
</gene>
<sequence length="102" mass="10366">MNVAQQAPTAARFSVEDKSILITGASGALGSVAARALAGAGARLTVAGGNAAALDDLGIDNAALVARRPDTPADPRAMAPGPWWRRRSPAMAGSTACWWPRA</sequence>
<keyword evidence="2" id="KW-1185">Reference proteome</keyword>
<protein>
    <submittedName>
        <fullName evidence="1">Oxidoreductase</fullName>
    </submittedName>
</protein>
<dbReference type="InterPro" id="IPR036291">
    <property type="entry name" value="NAD(P)-bd_dom_sf"/>
</dbReference>
<dbReference type="Gene3D" id="3.40.50.720">
    <property type="entry name" value="NAD(P)-binding Rossmann-like Domain"/>
    <property type="match status" value="1"/>
</dbReference>
<name>A0A0U1DIL0_9MYCO</name>
<evidence type="ECO:0000313" key="1">
    <source>
        <dbReference type="EMBL" id="CQD15386.1"/>
    </source>
</evidence>
<proteinExistence type="predicted"/>
<reference evidence="2" key="1">
    <citation type="submission" date="2015-03" db="EMBL/GenBank/DDBJ databases">
        <authorList>
            <person name="Urmite Genomes"/>
        </authorList>
    </citation>
    <scope>NUCLEOTIDE SEQUENCE [LARGE SCALE GENOMIC DNA]</scope>
    <source>
        <strain evidence="2">CSUR P1344</strain>
    </source>
</reference>
<dbReference type="AlphaFoldDB" id="A0A0U1DIL0"/>
<dbReference type="EMBL" id="CTEC01000002">
    <property type="protein sequence ID" value="CQD15386.1"/>
    <property type="molecule type" value="Genomic_DNA"/>
</dbReference>
<accession>A0A0U1DIL0</accession>
<organism evidence="1 2">
    <name type="scientific">Mycobacterium europaeum</name>
    <dbReference type="NCBI Taxonomy" id="761804"/>
    <lineage>
        <taxon>Bacteria</taxon>
        <taxon>Bacillati</taxon>
        <taxon>Actinomycetota</taxon>
        <taxon>Actinomycetes</taxon>
        <taxon>Mycobacteriales</taxon>
        <taxon>Mycobacteriaceae</taxon>
        <taxon>Mycobacterium</taxon>
        <taxon>Mycobacterium simiae complex</taxon>
    </lineage>
</organism>
<dbReference type="Proteomes" id="UP000199601">
    <property type="component" value="Unassembled WGS sequence"/>
</dbReference>
<dbReference type="SUPFAM" id="SSF51735">
    <property type="entry name" value="NAD(P)-binding Rossmann-fold domains"/>
    <property type="match status" value="1"/>
</dbReference>